<dbReference type="HAMAP" id="MF_00270">
    <property type="entry name" value="Ribosomal_bS18"/>
    <property type="match status" value="1"/>
</dbReference>
<keyword evidence="3 4" id="KW-0687">Ribonucleoprotein</keyword>
<dbReference type="Gene3D" id="4.10.640.10">
    <property type="entry name" value="Ribosomal protein S18"/>
    <property type="match status" value="1"/>
</dbReference>
<proteinExistence type="inferred from homology"/>
<dbReference type="PANTHER" id="PTHR13479:SF40">
    <property type="entry name" value="SMALL RIBOSOMAL SUBUNIT PROTEIN BS18M"/>
    <property type="match status" value="1"/>
</dbReference>
<evidence type="ECO:0000256" key="3">
    <source>
        <dbReference type="ARBA" id="ARBA00023274"/>
    </source>
</evidence>
<organism evidence="6 7">
    <name type="scientific">Candidatus Kerfeldbacteria bacterium RIFCSPLOWO2_01_FULL_48_11</name>
    <dbReference type="NCBI Taxonomy" id="1798543"/>
    <lineage>
        <taxon>Bacteria</taxon>
        <taxon>Candidatus Kerfeldiibacteriota</taxon>
    </lineage>
</organism>
<evidence type="ECO:0000256" key="2">
    <source>
        <dbReference type="ARBA" id="ARBA00022980"/>
    </source>
</evidence>
<dbReference type="SUPFAM" id="SSF46911">
    <property type="entry name" value="Ribosomal protein S18"/>
    <property type="match status" value="1"/>
</dbReference>
<sequence>MPRQQQQRQPIERPTACHFCINAISDIDYKESRMLRKFTSSYGKILPRRKTSVCAKHQRKLARAVKHARMMALLPFTTR</sequence>
<evidence type="ECO:0000256" key="5">
    <source>
        <dbReference type="RuleBase" id="RU003910"/>
    </source>
</evidence>
<dbReference type="AlphaFoldDB" id="A0A1G2B450"/>
<evidence type="ECO:0000313" key="6">
    <source>
        <dbReference type="EMBL" id="OGY83962.1"/>
    </source>
</evidence>
<dbReference type="GO" id="GO:0070181">
    <property type="term" value="F:small ribosomal subunit rRNA binding"/>
    <property type="evidence" value="ECO:0007669"/>
    <property type="project" value="TreeGrafter"/>
</dbReference>
<dbReference type="GO" id="GO:0006412">
    <property type="term" value="P:translation"/>
    <property type="evidence" value="ECO:0007669"/>
    <property type="project" value="UniProtKB-UniRule"/>
</dbReference>
<dbReference type="GO" id="GO:0022627">
    <property type="term" value="C:cytosolic small ribosomal subunit"/>
    <property type="evidence" value="ECO:0007669"/>
    <property type="project" value="TreeGrafter"/>
</dbReference>
<protein>
    <recommendedName>
        <fullName evidence="4">Small ribosomal subunit protein bS18</fullName>
    </recommendedName>
</protein>
<comment type="similarity">
    <text evidence="1 4 5">Belongs to the bacterial ribosomal protein bS18 family.</text>
</comment>
<dbReference type="Pfam" id="PF01084">
    <property type="entry name" value="Ribosomal_S18"/>
    <property type="match status" value="1"/>
</dbReference>
<dbReference type="NCBIfam" id="TIGR00165">
    <property type="entry name" value="S18"/>
    <property type="match status" value="1"/>
</dbReference>
<dbReference type="Proteomes" id="UP000179164">
    <property type="component" value="Unassembled WGS sequence"/>
</dbReference>
<name>A0A1G2B450_9BACT</name>
<comment type="caution">
    <text evidence="6">The sequence shown here is derived from an EMBL/GenBank/DDBJ whole genome shotgun (WGS) entry which is preliminary data.</text>
</comment>
<evidence type="ECO:0000256" key="4">
    <source>
        <dbReference type="HAMAP-Rule" id="MF_00270"/>
    </source>
</evidence>
<gene>
    <name evidence="4" type="primary">rpsR</name>
    <name evidence="6" type="ORF">A2898_01655</name>
</gene>
<dbReference type="InterPro" id="IPR036870">
    <property type="entry name" value="Ribosomal_bS18_sf"/>
</dbReference>
<comment type="subunit">
    <text evidence="4">Part of the 30S ribosomal subunit. Forms a tight heterodimer with protein bS6.</text>
</comment>
<accession>A0A1G2B450</accession>
<evidence type="ECO:0000313" key="7">
    <source>
        <dbReference type="Proteomes" id="UP000179164"/>
    </source>
</evidence>
<evidence type="ECO:0000256" key="1">
    <source>
        <dbReference type="ARBA" id="ARBA00005589"/>
    </source>
</evidence>
<comment type="function">
    <text evidence="4">Binds as a heterodimer with protein bS6 to the central domain of the 16S rRNA, where it helps stabilize the platform of the 30S subunit.</text>
</comment>
<dbReference type="STRING" id="1798543.A2898_01655"/>
<keyword evidence="4" id="KW-0694">RNA-binding</keyword>
<dbReference type="PRINTS" id="PR00974">
    <property type="entry name" value="RIBOSOMALS18"/>
</dbReference>
<dbReference type="GO" id="GO:0003735">
    <property type="term" value="F:structural constituent of ribosome"/>
    <property type="evidence" value="ECO:0007669"/>
    <property type="project" value="InterPro"/>
</dbReference>
<keyword evidence="2 4" id="KW-0689">Ribosomal protein</keyword>
<keyword evidence="4" id="KW-0699">rRNA-binding</keyword>
<dbReference type="EMBL" id="MHKE01000012">
    <property type="protein sequence ID" value="OGY83962.1"/>
    <property type="molecule type" value="Genomic_DNA"/>
</dbReference>
<reference evidence="6 7" key="1">
    <citation type="journal article" date="2016" name="Nat. Commun.">
        <title>Thousands of microbial genomes shed light on interconnected biogeochemical processes in an aquifer system.</title>
        <authorList>
            <person name="Anantharaman K."/>
            <person name="Brown C.T."/>
            <person name="Hug L.A."/>
            <person name="Sharon I."/>
            <person name="Castelle C.J."/>
            <person name="Probst A.J."/>
            <person name="Thomas B.C."/>
            <person name="Singh A."/>
            <person name="Wilkins M.J."/>
            <person name="Karaoz U."/>
            <person name="Brodie E.L."/>
            <person name="Williams K.H."/>
            <person name="Hubbard S.S."/>
            <person name="Banfield J.F."/>
        </authorList>
    </citation>
    <scope>NUCLEOTIDE SEQUENCE [LARGE SCALE GENOMIC DNA]</scope>
</reference>
<dbReference type="PANTHER" id="PTHR13479">
    <property type="entry name" value="30S RIBOSOMAL PROTEIN S18"/>
    <property type="match status" value="1"/>
</dbReference>
<dbReference type="InterPro" id="IPR001648">
    <property type="entry name" value="Ribosomal_bS18"/>
</dbReference>